<keyword evidence="1" id="KW-0472">Membrane</keyword>
<dbReference type="Proteomes" id="UP001626537">
    <property type="component" value="Chromosome"/>
</dbReference>
<keyword evidence="3" id="KW-1185">Reference proteome</keyword>
<evidence type="ECO:0000313" key="3">
    <source>
        <dbReference type="Proteomes" id="UP001626537"/>
    </source>
</evidence>
<dbReference type="EMBL" id="CP136864">
    <property type="protein sequence ID" value="WOJ92684.1"/>
    <property type="molecule type" value="Genomic_DNA"/>
</dbReference>
<evidence type="ECO:0000313" key="2">
    <source>
        <dbReference type="EMBL" id="WOJ92684.1"/>
    </source>
</evidence>
<feature type="transmembrane region" description="Helical" evidence="1">
    <location>
        <begin position="40"/>
        <end position="66"/>
    </location>
</feature>
<gene>
    <name evidence="2" type="ORF">R0135_12935</name>
</gene>
<evidence type="ECO:0000256" key="1">
    <source>
        <dbReference type="SAM" id="Phobius"/>
    </source>
</evidence>
<name>A0ABZ0I1I7_9GAMM</name>
<reference evidence="2 3" key="1">
    <citation type="submission" date="2023-10" db="EMBL/GenBank/DDBJ databases">
        <title>Two novel species belonging to the OM43/NOR5 clade.</title>
        <authorList>
            <person name="Park M."/>
        </authorList>
    </citation>
    <scope>NUCLEOTIDE SEQUENCE [LARGE SCALE GENOMIC DNA]</scope>
    <source>
        <strain evidence="2 3">IMCC43200</strain>
    </source>
</reference>
<proteinExistence type="predicted"/>
<keyword evidence="1" id="KW-0812">Transmembrane</keyword>
<dbReference type="RefSeq" id="WP_407347283.1">
    <property type="nucleotide sequence ID" value="NZ_CP136864.1"/>
</dbReference>
<accession>A0ABZ0I1I7</accession>
<evidence type="ECO:0008006" key="4">
    <source>
        <dbReference type="Google" id="ProtNLM"/>
    </source>
</evidence>
<keyword evidence="1" id="KW-1133">Transmembrane helix</keyword>
<sequence>MMIVVFLIHVMVVMLIRVAVITMMMLVLSSVPIGVVMMFVIVRMAVITVMMLMFTAVAIVVVMLMLTNMLWGRFGLALGMVIRKRRGNTERCKQCEG</sequence>
<feature type="transmembrane region" description="Helical" evidence="1">
    <location>
        <begin position="6"/>
        <end position="28"/>
    </location>
</feature>
<protein>
    <recommendedName>
        <fullName evidence="4">ABC transmembrane type-1 domain-containing protein</fullName>
    </recommendedName>
</protein>
<organism evidence="2 3">
    <name type="scientific">Congregibacter variabilis</name>
    <dbReference type="NCBI Taxonomy" id="3081200"/>
    <lineage>
        <taxon>Bacteria</taxon>
        <taxon>Pseudomonadati</taxon>
        <taxon>Pseudomonadota</taxon>
        <taxon>Gammaproteobacteria</taxon>
        <taxon>Cellvibrionales</taxon>
        <taxon>Halieaceae</taxon>
        <taxon>Congregibacter</taxon>
    </lineage>
</organism>